<dbReference type="GO" id="GO:0008237">
    <property type="term" value="F:metallopeptidase activity"/>
    <property type="evidence" value="ECO:0007669"/>
    <property type="project" value="InterPro"/>
</dbReference>
<sequence>MKFVVAISICFLTILGTTASPIPVNVDIKNEQAHVNTPLGQFHVNNIKQAAVTAQSGMHESARVAHFPENPENHAILVEVFKKDFMIFIDTIRKNVETIRDGKLVIADINSAKTDLAATSPKTNEVHIGPKFHSLGRTDDQRARTLIHEASHALAGTKDYFAKSDGKPISKKEAKRVPHICGYLANDFDKLESCQSVWNADSYTKLASLAVEQYKKHGGKPPTK</sequence>
<dbReference type="InterPro" id="IPR024079">
    <property type="entry name" value="MetalloPept_cat_dom_sf"/>
</dbReference>
<protein>
    <recommendedName>
        <fullName evidence="4">Lysine-specific metallo-endopeptidase domain-containing protein</fullName>
    </recommendedName>
</protein>
<dbReference type="AlphaFoldDB" id="A0A9P6E6M0"/>
<dbReference type="SUPFAM" id="SSF55486">
    <property type="entry name" value="Metalloproteases ('zincins'), catalytic domain"/>
    <property type="match status" value="1"/>
</dbReference>
<reference evidence="2" key="1">
    <citation type="submission" date="2020-11" db="EMBL/GenBank/DDBJ databases">
        <authorList>
            <consortium name="DOE Joint Genome Institute"/>
            <person name="Ahrendt S."/>
            <person name="Riley R."/>
            <person name="Andreopoulos W."/>
            <person name="Labutti K."/>
            <person name="Pangilinan J."/>
            <person name="Ruiz-Duenas F.J."/>
            <person name="Barrasa J.M."/>
            <person name="Sanchez-Garcia M."/>
            <person name="Camarero S."/>
            <person name="Miyauchi S."/>
            <person name="Serrano A."/>
            <person name="Linde D."/>
            <person name="Babiker R."/>
            <person name="Drula E."/>
            <person name="Ayuso-Fernandez I."/>
            <person name="Pacheco R."/>
            <person name="Padilla G."/>
            <person name="Ferreira P."/>
            <person name="Barriuso J."/>
            <person name="Kellner H."/>
            <person name="Castanera R."/>
            <person name="Alfaro M."/>
            <person name="Ramirez L."/>
            <person name="Pisabarro A.G."/>
            <person name="Kuo A."/>
            <person name="Tritt A."/>
            <person name="Lipzen A."/>
            <person name="He G."/>
            <person name="Yan M."/>
            <person name="Ng V."/>
            <person name="Cullen D."/>
            <person name="Martin F."/>
            <person name="Rosso M.-N."/>
            <person name="Henrissat B."/>
            <person name="Hibbett D."/>
            <person name="Martinez A.T."/>
            <person name="Grigoriev I.V."/>
        </authorList>
    </citation>
    <scope>NUCLEOTIDE SEQUENCE</scope>
    <source>
        <strain evidence="2">CBS 506.95</strain>
    </source>
</reference>
<feature type="chain" id="PRO_5040118518" description="Lysine-specific metallo-endopeptidase domain-containing protein" evidence="1">
    <location>
        <begin position="20"/>
        <end position="224"/>
    </location>
</feature>
<dbReference type="Proteomes" id="UP000807306">
    <property type="component" value="Unassembled WGS sequence"/>
</dbReference>
<keyword evidence="3" id="KW-1185">Reference proteome</keyword>
<dbReference type="Gene3D" id="3.40.390.10">
    <property type="entry name" value="Collagenase (Catalytic Domain)"/>
    <property type="match status" value="1"/>
</dbReference>
<keyword evidence="1" id="KW-0732">Signal</keyword>
<feature type="signal peptide" evidence="1">
    <location>
        <begin position="1"/>
        <end position="19"/>
    </location>
</feature>
<dbReference type="EMBL" id="MU157916">
    <property type="protein sequence ID" value="KAF9523506.1"/>
    <property type="molecule type" value="Genomic_DNA"/>
</dbReference>
<evidence type="ECO:0000313" key="2">
    <source>
        <dbReference type="EMBL" id="KAF9523506.1"/>
    </source>
</evidence>
<evidence type="ECO:0000313" key="3">
    <source>
        <dbReference type="Proteomes" id="UP000807306"/>
    </source>
</evidence>
<gene>
    <name evidence="2" type="ORF">CPB83DRAFT_862810</name>
</gene>
<dbReference type="OrthoDB" id="3067737at2759"/>
<proteinExistence type="predicted"/>
<name>A0A9P6E6M0_9AGAR</name>
<accession>A0A9P6E6M0</accession>
<comment type="caution">
    <text evidence="2">The sequence shown here is derived from an EMBL/GenBank/DDBJ whole genome shotgun (WGS) entry which is preliminary data.</text>
</comment>
<evidence type="ECO:0008006" key="4">
    <source>
        <dbReference type="Google" id="ProtNLM"/>
    </source>
</evidence>
<organism evidence="2 3">
    <name type="scientific">Crepidotus variabilis</name>
    <dbReference type="NCBI Taxonomy" id="179855"/>
    <lineage>
        <taxon>Eukaryota</taxon>
        <taxon>Fungi</taxon>
        <taxon>Dikarya</taxon>
        <taxon>Basidiomycota</taxon>
        <taxon>Agaricomycotina</taxon>
        <taxon>Agaricomycetes</taxon>
        <taxon>Agaricomycetidae</taxon>
        <taxon>Agaricales</taxon>
        <taxon>Agaricineae</taxon>
        <taxon>Crepidotaceae</taxon>
        <taxon>Crepidotus</taxon>
    </lineage>
</organism>
<evidence type="ECO:0000256" key="1">
    <source>
        <dbReference type="SAM" id="SignalP"/>
    </source>
</evidence>